<evidence type="ECO:0000256" key="1">
    <source>
        <dbReference type="ARBA" id="ARBA00010790"/>
    </source>
</evidence>
<proteinExistence type="inferred from homology"/>
<evidence type="ECO:0000256" key="2">
    <source>
        <dbReference type="ARBA" id="ARBA00022630"/>
    </source>
</evidence>
<protein>
    <submittedName>
        <fullName evidence="7">Dehydrogenase</fullName>
    </submittedName>
</protein>
<comment type="similarity">
    <text evidence="1">Belongs to the GMC oxidoreductase family.</text>
</comment>
<dbReference type="GO" id="GO:0050660">
    <property type="term" value="F:flavin adenine dinucleotide binding"/>
    <property type="evidence" value="ECO:0007669"/>
    <property type="project" value="InterPro"/>
</dbReference>
<evidence type="ECO:0000259" key="6">
    <source>
        <dbReference type="Pfam" id="PF05199"/>
    </source>
</evidence>
<dbReference type="EMBL" id="LGUV01000233">
    <property type="protein sequence ID" value="KOG50074.1"/>
    <property type="molecule type" value="Genomic_DNA"/>
</dbReference>
<keyword evidence="4" id="KW-0560">Oxidoreductase</keyword>
<dbReference type="PATRIC" id="fig|1961.12.peg.4096"/>
<dbReference type="PRINTS" id="PR00411">
    <property type="entry name" value="PNDRDTASEI"/>
</dbReference>
<dbReference type="InterPro" id="IPR000172">
    <property type="entry name" value="GMC_OxRdtase_N"/>
</dbReference>
<dbReference type="Pfam" id="PF05199">
    <property type="entry name" value="GMC_oxred_C"/>
    <property type="match status" value="1"/>
</dbReference>
<evidence type="ECO:0000256" key="3">
    <source>
        <dbReference type="ARBA" id="ARBA00022827"/>
    </source>
</evidence>
<keyword evidence="2" id="KW-0285">Flavoprotein</keyword>
<accession>A0A0L8MI34</accession>
<gene>
    <name evidence="7" type="ORF">ADK75_17985</name>
</gene>
<evidence type="ECO:0000259" key="5">
    <source>
        <dbReference type="Pfam" id="PF00732"/>
    </source>
</evidence>
<sequence>MNDAPHYDVIVIGTGAGGGTLAHRLAPSGKRVLILERGGFLPRERDNWDSTAVFVKGKYRAPEFWFDRHGREFPPEVNYYVGGNTKFYGAALFRLRPEDFGELRHHDGISPAWPLRYEDLEPYYTQAEHLYRVHGRHGEDPTEGPASAQYAHPPVEHEPRIQQLSDDLEKQGLHPFHLPIGVDLDQDADGRATPSSVCIRCNRVDGFPCLVRGKSDAQVICVEPALEHPGVELITHAHVLRLETDPTGRTVSSVVARLDGGEEARFSADLVVVACGAVNSAALLLASANDRHPQGLANGSGVVGRFYMRHNNLALMAVSREPNDTQFQKTLALHDWYLGSDDWDYPLGGIQMLGKSDAEQIHGEAPRWAGAVTPDMPFEVMAHHAVDFWLCGEDLPLADNRVTLDGDGRIHLALDENHNTAGLKRLRHKLQSMLGRLGMHEHHLLDHSLYLHKGMPIGATAHQAGTVRFGTDPASSALDLDCKAHELDNLYVVDTSFFPSIGAVNPSLTAIANALRVGDHLLERMG</sequence>
<comment type="caution">
    <text evidence="7">The sequence shown here is derived from an EMBL/GenBank/DDBJ whole genome shotgun (WGS) entry which is preliminary data.</text>
</comment>
<dbReference type="PANTHER" id="PTHR46056">
    <property type="entry name" value="LONG-CHAIN-ALCOHOL OXIDASE"/>
    <property type="match status" value="1"/>
</dbReference>
<dbReference type="InterPro" id="IPR007867">
    <property type="entry name" value="GMC_OxRtase_C"/>
</dbReference>
<feature type="domain" description="Glucose-methanol-choline oxidoreductase N-terminal" evidence="5">
    <location>
        <begin position="184"/>
        <end position="294"/>
    </location>
</feature>
<keyword evidence="3" id="KW-0274">FAD</keyword>
<organism evidence="7 8">
    <name type="scientific">Streptomyces virginiae</name>
    <name type="common">Streptomyces cinnamonensis</name>
    <dbReference type="NCBI Taxonomy" id="1961"/>
    <lineage>
        <taxon>Bacteria</taxon>
        <taxon>Bacillati</taxon>
        <taxon>Actinomycetota</taxon>
        <taxon>Actinomycetes</taxon>
        <taxon>Kitasatosporales</taxon>
        <taxon>Streptomycetaceae</taxon>
        <taxon>Streptomyces</taxon>
    </lineage>
</organism>
<dbReference type="Proteomes" id="UP000037084">
    <property type="component" value="Unassembled WGS sequence"/>
</dbReference>
<reference evidence="8" key="1">
    <citation type="submission" date="2015-07" db="EMBL/GenBank/DDBJ databases">
        <authorList>
            <consortium name="Consortium for Microbial Forensics and Genomics (microFORGE)"/>
            <person name="Knight B.M."/>
            <person name="Roberts D.P."/>
            <person name="Lin D."/>
            <person name="Hari K."/>
            <person name="Fletcher J."/>
            <person name="Melcher U."/>
            <person name="Blagden T."/>
            <person name="Winegar R.A."/>
        </authorList>
    </citation>
    <scope>NUCLEOTIDE SEQUENCE [LARGE SCALE GENOMIC DNA]</scope>
    <source>
        <strain evidence="8">NRRL B-1447</strain>
    </source>
</reference>
<evidence type="ECO:0000256" key="4">
    <source>
        <dbReference type="ARBA" id="ARBA00023002"/>
    </source>
</evidence>
<evidence type="ECO:0000313" key="8">
    <source>
        <dbReference type="Proteomes" id="UP000037084"/>
    </source>
</evidence>
<feature type="domain" description="Glucose-methanol-choline oxidoreductase C-terminal" evidence="6">
    <location>
        <begin position="459"/>
        <end position="514"/>
    </location>
</feature>
<dbReference type="SUPFAM" id="SSF51905">
    <property type="entry name" value="FAD/NAD(P)-binding domain"/>
    <property type="match status" value="1"/>
</dbReference>
<dbReference type="GO" id="GO:0016614">
    <property type="term" value="F:oxidoreductase activity, acting on CH-OH group of donors"/>
    <property type="evidence" value="ECO:0007669"/>
    <property type="project" value="InterPro"/>
</dbReference>
<dbReference type="Pfam" id="PF00732">
    <property type="entry name" value="GMC_oxred_N"/>
    <property type="match status" value="1"/>
</dbReference>
<dbReference type="OrthoDB" id="9798604at2"/>
<dbReference type="AlphaFoldDB" id="A0A0L8MI34"/>
<dbReference type="RefSeq" id="WP_053172139.1">
    <property type="nucleotide sequence ID" value="NZ_LGUV01000233.1"/>
</dbReference>
<dbReference type="Gene3D" id="3.50.50.60">
    <property type="entry name" value="FAD/NAD(P)-binding domain"/>
    <property type="match status" value="2"/>
</dbReference>
<name>A0A0L8MI34_STRVG</name>
<dbReference type="PANTHER" id="PTHR46056:SF12">
    <property type="entry name" value="LONG-CHAIN-ALCOHOL OXIDASE"/>
    <property type="match status" value="1"/>
</dbReference>
<dbReference type="InterPro" id="IPR036188">
    <property type="entry name" value="FAD/NAD-bd_sf"/>
</dbReference>
<evidence type="ECO:0000313" key="7">
    <source>
        <dbReference type="EMBL" id="KOG50074.1"/>
    </source>
</evidence>